<accession>G0AED5</accession>
<keyword evidence="2" id="KW-0963">Cytoplasm</keyword>
<reference evidence="12 13" key="4">
    <citation type="journal article" date="2010" name="Environ. Microbiol.">
        <title>The bacterial genus Collimonas: mycophagy, weathering and other adaptive solutions to life in oligotrophic soil environments.</title>
        <authorList>
            <person name="Leveau J.H."/>
            <person name="Uroz S."/>
            <person name="de Boer W."/>
        </authorList>
    </citation>
    <scope>NUCLEOTIDE SEQUENCE [LARGE SCALE GENOMIC DNA]</scope>
    <source>
        <strain evidence="12 13">Ter331</strain>
    </source>
</reference>
<dbReference type="Gene3D" id="6.10.250.690">
    <property type="match status" value="1"/>
</dbReference>
<keyword evidence="3 8" id="KW-0597">Phosphoprotein</keyword>
<keyword evidence="13" id="KW-1185">Reference proteome</keyword>
<evidence type="ECO:0000313" key="12">
    <source>
        <dbReference type="EMBL" id="AEK64065.1"/>
    </source>
</evidence>
<dbReference type="HOGENOM" id="CLU_000445_30_4_4"/>
<comment type="subcellular location">
    <subcellularLocation>
        <location evidence="1">Cytoplasm</location>
    </subcellularLocation>
</comment>
<dbReference type="SUPFAM" id="SSF46894">
    <property type="entry name" value="C-terminal effector domain of the bipartite response regulators"/>
    <property type="match status" value="1"/>
</dbReference>
<reference evidence="13" key="6">
    <citation type="submission" date="2011-05" db="EMBL/GenBank/DDBJ databases">
        <title>Complete sequence of Collimonas fungivorans Ter331.</title>
        <authorList>
            <person name="Leveau J.H."/>
        </authorList>
    </citation>
    <scope>NUCLEOTIDE SEQUENCE [LARGE SCALE GENOMIC DNA]</scope>
    <source>
        <strain evidence="13">Ter331</strain>
    </source>
</reference>
<dbReference type="AlphaFoldDB" id="G0AED5"/>
<dbReference type="InterPro" id="IPR039420">
    <property type="entry name" value="WalR-like"/>
</dbReference>
<dbReference type="GO" id="GO:0000156">
    <property type="term" value="F:phosphorelay response regulator activity"/>
    <property type="evidence" value="ECO:0007669"/>
    <property type="project" value="TreeGrafter"/>
</dbReference>
<dbReference type="SMART" id="SM00862">
    <property type="entry name" value="Trans_reg_C"/>
    <property type="match status" value="1"/>
</dbReference>
<dbReference type="InterPro" id="IPR011006">
    <property type="entry name" value="CheY-like_superfamily"/>
</dbReference>
<dbReference type="PROSITE" id="PS50110">
    <property type="entry name" value="RESPONSE_REGULATORY"/>
    <property type="match status" value="1"/>
</dbReference>
<dbReference type="FunFam" id="3.40.50.2300:FF:000021">
    <property type="entry name" value="Two-component system response regulator KdpE"/>
    <property type="match status" value="1"/>
</dbReference>
<dbReference type="EMBL" id="CP002745">
    <property type="protein sequence ID" value="AEK64065.1"/>
    <property type="molecule type" value="Genomic_DNA"/>
</dbReference>
<dbReference type="GO" id="GO:0032993">
    <property type="term" value="C:protein-DNA complex"/>
    <property type="evidence" value="ECO:0007669"/>
    <property type="project" value="TreeGrafter"/>
</dbReference>
<evidence type="ECO:0000256" key="6">
    <source>
        <dbReference type="ARBA" id="ARBA00023125"/>
    </source>
</evidence>
<dbReference type="Pfam" id="PF00486">
    <property type="entry name" value="Trans_reg_C"/>
    <property type="match status" value="1"/>
</dbReference>
<evidence type="ECO:0000259" key="10">
    <source>
        <dbReference type="PROSITE" id="PS50110"/>
    </source>
</evidence>
<dbReference type="Gene3D" id="1.10.10.10">
    <property type="entry name" value="Winged helix-like DNA-binding domain superfamily/Winged helix DNA-binding domain"/>
    <property type="match status" value="1"/>
</dbReference>
<evidence type="ECO:0000256" key="9">
    <source>
        <dbReference type="PROSITE-ProRule" id="PRU01091"/>
    </source>
</evidence>
<dbReference type="CDD" id="cd00383">
    <property type="entry name" value="trans_reg_C"/>
    <property type="match status" value="1"/>
</dbReference>
<sequence>MATTRMLNILLAEDESAIADTVIYALGSEGFQVQHCLLGSAALQQARSGQFDLAVLDVGLPDMSGFDVCRELRKFSSLPVIFLTARGSEIDRLIGLEIGADDYMVKPFSPRELAARIRVVLRRLNQTPAADASASPPTVLGEFELDQAGMRIRYAGQVLLLTRYEYLLLNMLLSRPGGIFTRHQLMDSIWHDAPDSTDRTVDTHVKTLRIKLKAVAPAADPIHTHRGLGYSIELAPNGKQAPT</sequence>
<dbReference type="PANTHER" id="PTHR48111">
    <property type="entry name" value="REGULATOR OF RPOS"/>
    <property type="match status" value="1"/>
</dbReference>
<evidence type="ECO:0000256" key="3">
    <source>
        <dbReference type="ARBA" id="ARBA00022553"/>
    </source>
</evidence>
<keyword evidence="6 9" id="KW-0238">DNA-binding</keyword>
<dbReference type="eggNOG" id="COG0745">
    <property type="taxonomic scope" value="Bacteria"/>
</dbReference>
<dbReference type="GO" id="GO:0000987">
    <property type="term" value="F:cis-regulatory region sequence-specific DNA binding"/>
    <property type="evidence" value="ECO:0007669"/>
    <property type="project" value="UniProtKB-ARBA"/>
</dbReference>
<dbReference type="InterPro" id="IPR001867">
    <property type="entry name" value="OmpR/PhoB-type_DNA-bd"/>
</dbReference>
<dbReference type="Proteomes" id="UP000008392">
    <property type="component" value="Chromosome"/>
</dbReference>
<dbReference type="GO" id="GO:0045893">
    <property type="term" value="P:positive regulation of DNA-templated transcription"/>
    <property type="evidence" value="ECO:0007669"/>
    <property type="project" value="UniProtKB-ARBA"/>
</dbReference>
<dbReference type="NCBIfam" id="NF008296">
    <property type="entry name" value="PRK11083.1"/>
    <property type="match status" value="1"/>
</dbReference>
<evidence type="ECO:0000256" key="8">
    <source>
        <dbReference type="PROSITE-ProRule" id="PRU00169"/>
    </source>
</evidence>
<dbReference type="SMART" id="SM00448">
    <property type="entry name" value="REC"/>
    <property type="match status" value="1"/>
</dbReference>
<protein>
    <submittedName>
        <fullName evidence="12">Two component transcriptional regulator, winged helix family</fullName>
    </submittedName>
</protein>
<dbReference type="InterPro" id="IPR036388">
    <property type="entry name" value="WH-like_DNA-bd_sf"/>
</dbReference>
<feature type="modified residue" description="4-aspartylphosphate" evidence="8">
    <location>
        <position position="57"/>
    </location>
</feature>
<reference evidence="12 13" key="5">
    <citation type="journal article" date="2011" name="ISME J.">
        <title>Dual transcriptional profiling of a bacterial/fungal confrontation: Collimonas fungivorans versus Aspergillus niger.</title>
        <authorList>
            <person name="Mela F."/>
            <person name="Fritsche K."/>
            <person name="de Boer W."/>
            <person name="van Veen J.A."/>
            <person name="de Graaff L.H."/>
            <person name="van den Berg M."/>
            <person name="Leveau J.H."/>
        </authorList>
    </citation>
    <scope>NUCLEOTIDE SEQUENCE [LARGE SCALE GENOMIC DNA]</scope>
    <source>
        <strain evidence="12 13">Ter331</strain>
    </source>
</reference>
<name>G0AED5_COLFT</name>
<evidence type="ECO:0000256" key="4">
    <source>
        <dbReference type="ARBA" id="ARBA00023012"/>
    </source>
</evidence>
<keyword evidence="4" id="KW-0902">Two-component regulatory system</keyword>
<proteinExistence type="predicted"/>
<keyword evidence="7" id="KW-0804">Transcription</keyword>
<evidence type="ECO:0000256" key="5">
    <source>
        <dbReference type="ARBA" id="ARBA00023015"/>
    </source>
</evidence>
<evidence type="ECO:0000259" key="11">
    <source>
        <dbReference type="PROSITE" id="PS51755"/>
    </source>
</evidence>
<reference evidence="12 13" key="3">
    <citation type="journal article" date="2008" name="FEMS Microbiol. Ecol.">
        <title>Identification and characterization of genes underlying chitinolysis in Collimonas fungivorans Ter331.</title>
        <authorList>
            <person name="Fritsche K."/>
            <person name="de Boer W."/>
            <person name="Gerards S."/>
            <person name="van den Berg M."/>
            <person name="van Veen J.A."/>
            <person name="Leveau J.H."/>
        </authorList>
    </citation>
    <scope>NUCLEOTIDE SEQUENCE [LARGE SCALE GENOMIC DNA]</scope>
    <source>
        <strain evidence="12 13">Ter331</strain>
    </source>
</reference>
<dbReference type="Gene3D" id="3.40.50.2300">
    <property type="match status" value="1"/>
</dbReference>
<reference evidence="12 13" key="2">
    <citation type="journal article" date="2006" name="J. Microbiol. Methods">
        <title>Genomic flank-sequencing of plasposon insertion sites for rapid identification of functional genes.</title>
        <authorList>
            <person name="Leveau J.H."/>
            <person name="Gerards S."/>
            <person name="Fritsche K."/>
            <person name="Zondag G."/>
            <person name="van Veen J.A."/>
        </authorList>
    </citation>
    <scope>NUCLEOTIDE SEQUENCE [LARGE SCALE GENOMIC DNA]</scope>
    <source>
        <strain evidence="12 13">Ter331</strain>
    </source>
</reference>
<dbReference type="PANTHER" id="PTHR48111:SF6">
    <property type="entry name" value="TRANSCRIPTIONAL REGULATORY PROTEIN CREB"/>
    <property type="match status" value="1"/>
</dbReference>
<feature type="domain" description="Response regulatory" evidence="10">
    <location>
        <begin position="8"/>
        <end position="121"/>
    </location>
</feature>
<dbReference type="SUPFAM" id="SSF52172">
    <property type="entry name" value="CheY-like"/>
    <property type="match status" value="1"/>
</dbReference>
<evidence type="ECO:0000313" key="13">
    <source>
        <dbReference type="Proteomes" id="UP000008392"/>
    </source>
</evidence>
<dbReference type="PROSITE" id="PS51755">
    <property type="entry name" value="OMPR_PHOB"/>
    <property type="match status" value="1"/>
</dbReference>
<reference evidence="12 13" key="1">
    <citation type="journal article" date="2004" name="Environ. Microbiol.">
        <title>Phylogeny-function analysis of (meta)genomic libraries: screening for expression of ribosomal RNA genes by large-insert library fluorescent in situ hybridization (LIL-FISH).</title>
        <authorList>
            <person name="Leveau J.H."/>
            <person name="Gerards S."/>
            <person name="de Boer W."/>
            <person name="van Veen J.A."/>
        </authorList>
    </citation>
    <scope>NUCLEOTIDE SEQUENCE [LARGE SCALE GENOMIC DNA]</scope>
    <source>
        <strain evidence="12 13">Ter331</strain>
    </source>
</reference>
<evidence type="ECO:0000256" key="1">
    <source>
        <dbReference type="ARBA" id="ARBA00004496"/>
    </source>
</evidence>
<evidence type="ECO:0000256" key="2">
    <source>
        <dbReference type="ARBA" id="ARBA00022490"/>
    </source>
</evidence>
<feature type="domain" description="OmpR/PhoB-type" evidence="11">
    <location>
        <begin position="135"/>
        <end position="234"/>
    </location>
</feature>
<feature type="DNA-binding region" description="OmpR/PhoB-type" evidence="9">
    <location>
        <begin position="135"/>
        <end position="234"/>
    </location>
</feature>
<keyword evidence="5" id="KW-0805">Transcription regulation</keyword>
<dbReference type="KEGG" id="cfu:CFU_4244"/>
<dbReference type="GO" id="GO:0042802">
    <property type="term" value="F:identical protein binding"/>
    <property type="evidence" value="ECO:0007669"/>
    <property type="project" value="UniProtKB-ARBA"/>
</dbReference>
<organism evidence="12 13">
    <name type="scientific">Collimonas fungivorans (strain Ter331)</name>
    <dbReference type="NCBI Taxonomy" id="1005048"/>
    <lineage>
        <taxon>Bacteria</taxon>
        <taxon>Pseudomonadati</taxon>
        <taxon>Pseudomonadota</taxon>
        <taxon>Betaproteobacteria</taxon>
        <taxon>Burkholderiales</taxon>
        <taxon>Oxalobacteraceae</taxon>
        <taxon>Collimonas</taxon>
    </lineage>
</organism>
<dbReference type="InterPro" id="IPR001789">
    <property type="entry name" value="Sig_transdc_resp-reg_receiver"/>
</dbReference>
<gene>
    <name evidence="12" type="primary">creB</name>
    <name evidence="12" type="ordered locus">CFU_4244</name>
</gene>
<dbReference type="CDD" id="cd17574">
    <property type="entry name" value="REC_OmpR"/>
    <property type="match status" value="1"/>
</dbReference>
<evidence type="ECO:0000256" key="7">
    <source>
        <dbReference type="ARBA" id="ARBA00023163"/>
    </source>
</evidence>
<dbReference type="GO" id="GO:0005829">
    <property type="term" value="C:cytosol"/>
    <property type="evidence" value="ECO:0007669"/>
    <property type="project" value="TreeGrafter"/>
</dbReference>
<dbReference type="InterPro" id="IPR016032">
    <property type="entry name" value="Sig_transdc_resp-reg_C-effctor"/>
</dbReference>
<dbReference type="STRING" id="1005048.CFU_4244"/>
<dbReference type="Pfam" id="PF00072">
    <property type="entry name" value="Response_reg"/>
    <property type="match status" value="1"/>
</dbReference>